<evidence type="ECO:0000313" key="2">
    <source>
        <dbReference type="EMBL" id="MEN2787278.1"/>
    </source>
</evidence>
<evidence type="ECO:0000256" key="1">
    <source>
        <dbReference type="SAM" id="Phobius"/>
    </source>
</evidence>
<organism evidence="2 3">
    <name type="scientific">Sphingomonas qilianensis</name>
    <dbReference type="NCBI Taxonomy" id="1736690"/>
    <lineage>
        <taxon>Bacteria</taxon>
        <taxon>Pseudomonadati</taxon>
        <taxon>Pseudomonadota</taxon>
        <taxon>Alphaproteobacteria</taxon>
        <taxon>Sphingomonadales</taxon>
        <taxon>Sphingomonadaceae</taxon>
        <taxon>Sphingomonas</taxon>
    </lineage>
</organism>
<sequence>MNEPSLRTSRVALAAGLAAVAVVGGGGFLLGRSTSARDPAPAVVAPIATPAPSAPIAEQPAPRDRLMSRADLIALAAQAADAVASGQPLPAAIARAEGRRFTINLPFGCQGPADQTSDAPMRWRYDGETKVLRVHVAPAVWDAPDLLPAAAAEAVVAVEGFWIARPWSSSDSCPPTGAVATPSGADAVTLPGQTLAIAQFFGADDIRQGRRGDKPYEAVVRAPDEGFAGTQGLRLRITGRIAAAPGGGPVTCRQPAGAEQRPICVIAIASDEIAIADPISGNVLATWAVDGADAAAR</sequence>
<protein>
    <submittedName>
        <fullName evidence="2">Uncharacterized protein</fullName>
    </submittedName>
</protein>
<feature type="transmembrane region" description="Helical" evidence="1">
    <location>
        <begin position="12"/>
        <end position="31"/>
    </location>
</feature>
<keyword evidence="1" id="KW-0812">Transmembrane</keyword>
<evidence type="ECO:0000313" key="3">
    <source>
        <dbReference type="Proteomes" id="UP001404104"/>
    </source>
</evidence>
<accession>A0ABU9XUQ4</accession>
<proteinExistence type="predicted"/>
<dbReference type="Proteomes" id="UP001404104">
    <property type="component" value="Unassembled WGS sequence"/>
</dbReference>
<comment type="caution">
    <text evidence="2">The sequence shown here is derived from an EMBL/GenBank/DDBJ whole genome shotgun (WGS) entry which is preliminary data.</text>
</comment>
<keyword evidence="3" id="KW-1185">Reference proteome</keyword>
<reference evidence="2 3" key="1">
    <citation type="submission" date="2024-05" db="EMBL/GenBank/DDBJ databases">
        <authorList>
            <person name="Liu Q."/>
            <person name="Xin Y.-H."/>
        </authorList>
    </citation>
    <scope>NUCLEOTIDE SEQUENCE [LARGE SCALE GENOMIC DNA]</scope>
    <source>
        <strain evidence="2 3">CGMCC 1.15349</strain>
    </source>
</reference>
<dbReference type="RefSeq" id="WP_345865390.1">
    <property type="nucleotide sequence ID" value="NZ_JBDIMF010000005.1"/>
</dbReference>
<gene>
    <name evidence="2" type="ORF">ABC969_12710</name>
</gene>
<dbReference type="EMBL" id="JBDIMF010000005">
    <property type="protein sequence ID" value="MEN2787278.1"/>
    <property type="molecule type" value="Genomic_DNA"/>
</dbReference>
<name>A0ABU9XUQ4_9SPHN</name>
<keyword evidence="1" id="KW-1133">Transmembrane helix</keyword>
<keyword evidence="1" id="KW-0472">Membrane</keyword>